<comment type="caution">
    <text evidence="1">The sequence shown here is derived from an EMBL/GenBank/DDBJ whole genome shotgun (WGS) entry which is preliminary data.</text>
</comment>
<accession>A0ABQ9ZN34</accession>
<gene>
    <name evidence="1" type="ORF">OUZ56_026842</name>
</gene>
<sequence length="126" mass="14667">MMCASRRMFRRMTVCQNCRLATRLPSTRCRDKTSHTKLNLNMNFKVQLLSAALQCEKIDSGKNLLIMLIRTMQASFKQSWNDLSTDYTVKDHENLTRFVMGLLFSEIMATSAYFRKFFLTTCKNTG</sequence>
<evidence type="ECO:0000313" key="2">
    <source>
        <dbReference type="Proteomes" id="UP001234178"/>
    </source>
</evidence>
<organism evidence="1 2">
    <name type="scientific">Daphnia magna</name>
    <dbReference type="NCBI Taxonomy" id="35525"/>
    <lineage>
        <taxon>Eukaryota</taxon>
        <taxon>Metazoa</taxon>
        <taxon>Ecdysozoa</taxon>
        <taxon>Arthropoda</taxon>
        <taxon>Crustacea</taxon>
        <taxon>Branchiopoda</taxon>
        <taxon>Diplostraca</taxon>
        <taxon>Cladocera</taxon>
        <taxon>Anomopoda</taxon>
        <taxon>Daphniidae</taxon>
        <taxon>Daphnia</taxon>
    </lineage>
</organism>
<reference evidence="1 2" key="1">
    <citation type="journal article" date="2023" name="Nucleic Acids Res.">
        <title>The hologenome of Daphnia magna reveals possible DNA methylation and microbiome-mediated evolution of the host genome.</title>
        <authorList>
            <person name="Chaturvedi A."/>
            <person name="Li X."/>
            <person name="Dhandapani V."/>
            <person name="Marshall H."/>
            <person name="Kissane S."/>
            <person name="Cuenca-Cambronero M."/>
            <person name="Asole G."/>
            <person name="Calvet F."/>
            <person name="Ruiz-Romero M."/>
            <person name="Marangio P."/>
            <person name="Guigo R."/>
            <person name="Rago D."/>
            <person name="Mirbahai L."/>
            <person name="Eastwood N."/>
            <person name="Colbourne J.K."/>
            <person name="Zhou J."/>
            <person name="Mallon E."/>
            <person name="Orsini L."/>
        </authorList>
    </citation>
    <scope>NUCLEOTIDE SEQUENCE [LARGE SCALE GENOMIC DNA]</scope>
    <source>
        <strain evidence="1">LRV0_1</strain>
    </source>
</reference>
<proteinExistence type="predicted"/>
<dbReference type="EMBL" id="JAOYFB010000004">
    <property type="protein sequence ID" value="KAK4014316.1"/>
    <property type="molecule type" value="Genomic_DNA"/>
</dbReference>
<name>A0ABQ9ZN34_9CRUS</name>
<protein>
    <submittedName>
        <fullName evidence="1">Uncharacterized protein</fullName>
    </submittedName>
</protein>
<dbReference type="Proteomes" id="UP001234178">
    <property type="component" value="Unassembled WGS sequence"/>
</dbReference>
<keyword evidence="2" id="KW-1185">Reference proteome</keyword>
<evidence type="ECO:0000313" key="1">
    <source>
        <dbReference type="EMBL" id="KAK4014316.1"/>
    </source>
</evidence>